<evidence type="ECO:0000256" key="3">
    <source>
        <dbReference type="ARBA" id="ARBA00022603"/>
    </source>
</evidence>
<evidence type="ECO:0000259" key="6">
    <source>
        <dbReference type="PROSITE" id="PS50123"/>
    </source>
</evidence>
<dbReference type="SUPFAM" id="SSF47757">
    <property type="entry name" value="Chemotaxis receptor methyltransferase CheR, N-terminal domain"/>
    <property type="match status" value="1"/>
</dbReference>
<dbReference type="PANTHER" id="PTHR24422">
    <property type="entry name" value="CHEMOTAXIS PROTEIN METHYLTRANSFERASE"/>
    <property type="match status" value="1"/>
</dbReference>
<evidence type="ECO:0000313" key="7">
    <source>
        <dbReference type="EMBL" id="AVX03393.1"/>
    </source>
</evidence>
<keyword evidence="3 7" id="KW-0489">Methyltransferase</keyword>
<dbReference type="Proteomes" id="UP000258927">
    <property type="component" value="Chromosome"/>
</dbReference>
<dbReference type="GO" id="GO:0008983">
    <property type="term" value="F:protein-glutamate O-methyltransferase activity"/>
    <property type="evidence" value="ECO:0007669"/>
    <property type="project" value="UniProtKB-EC"/>
</dbReference>
<dbReference type="KEGG" id="mmyr:MXMO3_00861"/>
<dbReference type="AlphaFoldDB" id="A0A2R4MBN5"/>
<dbReference type="InterPro" id="IPR036804">
    <property type="entry name" value="CheR_N_sf"/>
</dbReference>
<comment type="catalytic activity">
    <reaction evidence="1">
        <text>L-glutamyl-[protein] + S-adenosyl-L-methionine = [protein]-L-glutamate 5-O-methyl ester + S-adenosyl-L-homocysteine</text>
        <dbReference type="Rhea" id="RHEA:24452"/>
        <dbReference type="Rhea" id="RHEA-COMP:10208"/>
        <dbReference type="Rhea" id="RHEA-COMP:10311"/>
        <dbReference type="ChEBI" id="CHEBI:29973"/>
        <dbReference type="ChEBI" id="CHEBI:57856"/>
        <dbReference type="ChEBI" id="CHEBI:59789"/>
        <dbReference type="ChEBI" id="CHEBI:82795"/>
        <dbReference type="EC" id="2.1.1.80"/>
    </reaction>
</comment>
<dbReference type="Gene3D" id="1.10.155.10">
    <property type="entry name" value="Chemotaxis receptor methyltransferase CheR, N-terminal domain"/>
    <property type="match status" value="1"/>
</dbReference>
<reference evidence="7 8" key="1">
    <citation type="submission" date="2017-05" db="EMBL/GenBank/DDBJ databases">
        <title>Genome Analysis of Maritalea myrionectae HL2708#5.</title>
        <authorList>
            <consortium name="Cotde Inc.-PKNU"/>
            <person name="Jang D."/>
            <person name="Oh H.-M."/>
        </authorList>
    </citation>
    <scope>NUCLEOTIDE SEQUENCE [LARGE SCALE GENOMIC DNA]</scope>
    <source>
        <strain evidence="7 8">HL2708#5</strain>
    </source>
</reference>
<evidence type="ECO:0000313" key="8">
    <source>
        <dbReference type="Proteomes" id="UP000258927"/>
    </source>
</evidence>
<dbReference type="InterPro" id="IPR022642">
    <property type="entry name" value="CheR_C"/>
</dbReference>
<dbReference type="InterPro" id="IPR000780">
    <property type="entry name" value="CheR_MeTrfase"/>
</dbReference>
<organism evidence="7 8">
    <name type="scientific">Maritalea myrionectae</name>
    <dbReference type="NCBI Taxonomy" id="454601"/>
    <lineage>
        <taxon>Bacteria</taxon>
        <taxon>Pseudomonadati</taxon>
        <taxon>Pseudomonadota</taxon>
        <taxon>Alphaproteobacteria</taxon>
        <taxon>Hyphomicrobiales</taxon>
        <taxon>Devosiaceae</taxon>
        <taxon>Maritalea</taxon>
    </lineage>
</organism>
<dbReference type="EC" id="2.1.1.80" evidence="2"/>
<keyword evidence="5" id="KW-0949">S-adenosyl-L-methionine</keyword>
<evidence type="ECO:0000256" key="4">
    <source>
        <dbReference type="ARBA" id="ARBA00022679"/>
    </source>
</evidence>
<dbReference type="InterPro" id="IPR029063">
    <property type="entry name" value="SAM-dependent_MTases_sf"/>
</dbReference>
<keyword evidence="8" id="KW-1185">Reference proteome</keyword>
<gene>
    <name evidence="7" type="ORF">MXMO3_00861</name>
</gene>
<evidence type="ECO:0000256" key="1">
    <source>
        <dbReference type="ARBA" id="ARBA00001541"/>
    </source>
</evidence>
<evidence type="ECO:0000256" key="5">
    <source>
        <dbReference type="ARBA" id="ARBA00022691"/>
    </source>
</evidence>
<accession>A0A2R4MBN5</accession>
<keyword evidence="4 7" id="KW-0808">Transferase</keyword>
<feature type="domain" description="CheR-type methyltransferase" evidence="6">
    <location>
        <begin position="1"/>
        <end position="270"/>
    </location>
</feature>
<dbReference type="PANTHER" id="PTHR24422:SF21">
    <property type="entry name" value="CHEMOTAXIS PROTEIN METHYLTRANSFERASE 1"/>
    <property type="match status" value="1"/>
</dbReference>
<dbReference type="SUPFAM" id="SSF53335">
    <property type="entry name" value="S-adenosyl-L-methionine-dependent methyltransferases"/>
    <property type="match status" value="1"/>
</dbReference>
<dbReference type="SMART" id="SM00138">
    <property type="entry name" value="MeTrc"/>
    <property type="match status" value="1"/>
</dbReference>
<proteinExistence type="predicted"/>
<dbReference type="PRINTS" id="PR00996">
    <property type="entry name" value="CHERMTFRASE"/>
</dbReference>
<dbReference type="GO" id="GO:0032259">
    <property type="term" value="P:methylation"/>
    <property type="evidence" value="ECO:0007669"/>
    <property type="project" value="UniProtKB-KW"/>
</dbReference>
<dbReference type="STRING" id="1122213.GCA_000423365_01937"/>
<protein>
    <recommendedName>
        <fullName evidence="2">protein-glutamate O-methyltransferase</fullName>
        <ecNumber evidence="2">2.1.1.80</ecNumber>
    </recommendedName>
</protein>
<dbReference type="Gene3D" id="3.40.50.150">
    <property type="entry name" value="Vaccinia Virus protein VP39"/>
    <property type="match status" value="1"/>
</dbReference>
<dbReference type="PROSITE" id="PS50123">
    <property type="entry name" value="CHER"/>
    <property type="match status" value="1"/>
</dbReference>
<evidence type="ECO:0000256" key="2">
    <source>
        <dbReference type="ARBA" id="ARBA00012534"/>
    </source>
</evidence>
<dbReference type="RefSeq" id="WP_117395049.1">
    <property type="nucleotide sequence ID" value="NZ_CP021330.1"/>
</dbReference>
<dbReference type="InterPro" id="IPR050903">
    <property type="entry name" value="Bact_Chemotaxis_MeTrfase"/>
</dbReference>
<dbReference type="EMBL" id="CP021330">
    <property type="protein sequence ID" value="AVX03393.1"/>
    <property type="molecule type" value="Genomic_DNA"/>
</dbReference>
<dbReference type="Pfam" id="PF01739">
    <property type="entry name" value="CheR"/>
    <property type="match status" value="1"/>
</dbReference>
<sequence>MLEQSVAIIARFMQQKAGIQLSANKIYMIEARLEAVVKRFGFAHIDALAASLPIAMGEVQQAVIDALTTNESFFFRDQKPFDAFEQALLPQAIARARDEDRKVRIWCAAAATGQEPYSLAMILAAKKHSWLHQGAEIVATDLSQTALSRAKSGLFTQFEVQRGLSAQQLVQHFTKIDEQWQIAPVLQHMVQFEVHNLLHNPARLGQFDTIFCRNVLIYFDVETKRQILTHLARQLPPGGALVLGASETLVGVSDQFKPDPNLPMVFRRPE</sequence>
<name>A0A2R4MBN5_9HYPH</name>